<gene>
    <name evidence="7" type="ORF">KD146_03405</name>
</gene>
<keyword evidence="3 5" id="KW-1133">Transmembrane helix</keyword>
<feature type="transmembrane region" description="Helical" evidence="5">
    <location>
        <begin position="21"/>
        <end position="49"/>
    </location>
</feature>
<evidence type="ECO:0000256" key="5">
    <source>
        <dbReference type="SAM" id="Phobius"/>
    </source>
</evidence>
<dbReference type="Proteomes" id="UP000678281">
    <property type="component" value="Unassembled WGS sequence"/>
</dbReference>
<protein>
    <submittedName>
        <fullName evidence="7">FUSC family protein</fullName>
    </submittedName>
</protein>
<comment type="caution">
    <text evidence="7">The sequence shown here is derived from an EMBL/GenBank/DDBJ whole genome shotgun (WGS) entry which is preliminary data.</text>
</comment>
<dbReference type="AlphaFoldDB" id="A0A942E3W7"/>
<feature type="transmembrane region" description="Helical" evidence="5">
    <location>
        <begin position="253"/>
        <end position="272"/>
    </location>
</feature>
<dbReference type="EMBL" id="JAGXTP010000001">
    <property type="protein sequence ID" value="MBS3847738.1"/>
    <property type="molecule type" value="Genomic_DNA"/>
</dbReference>
<feature type="transmembrane region" description="Helical" evidence="5">
    <location>
        <begin position="309"/>
        <end position="332"/>
    </location>
</feature>
<organism evidence="7 8">
    <name type="scientific">Devosia litorisediminis</name>
    <dbReference type="NCBI Taxonomy" id="2829817"/>
    <lineage>
        <taxon>Bacteria</taxon>
        <taxon>Pseudomonadati</taxon>
        <taxon>Pseudomonadota</taxon>
        <taxon>Alphaproteobacteria</taxon>
        <taxon>Hyphomicrobiales</taxon>
        <taxon>Devosiaceae</taxon>
        <taxon>Devosia</taxon>
    </lineage>
</organism>
<keyword evidence="4 5" id="KW-0472">Membrane</keyword>
<feature type="transmembrane region" description="Helical" evidence="5">
    <location>
        <begin position="139"/>
        <end position="157"/>
    </location>
</feature>
<evidence type="ECO:0000259" key="6">
    <source>
        <dbReference type="Pfam" id="PF13515"/>
    </source>
</evidence>
<feature type="transmembrane region" description="Helical" evidence="5">
    <location>
        <begin position="187"/>
        <end position="214"/>
    </location>
</feature>
<feature type="transmembrane region" description="Helical" evidence="5">
    <location>
        <begin position="86"/>
        <end position="105"/>
    </location>
</feature>
<feature type="transmembrane region" description="Helical" evidence="5">
    <location>
        <begin position="279"/>
        <end position="297"/>
    </location>
</feature>
<evidence type="ECO:0000313" key="7">
    <source>
        <dbReference type="EMBL" id="MBS3847738.1"/>
    </source>
</evidence>
<dbReference type="GO" id="GO:0016020">
    <property type="term" value="C:membrane"/>
    <property type="evidence" value="ECO:0007669"/>
    <property type="project" value="UniProtKB-SubCell"/>
</dbReference>
<reference evidence="7" key="1">
    <citation type="submission" date="2021-04" db="EMBL/GenBank/DDBJ databases">
        <title>Devosia litorisediminis sp. nov., isolated from a sand dune.</title>
        <authorList>
            <person name="Park S."/>
            <person name="Yoon J.-H."/>
        </authorList>
    </citation>
    <scope>NUCLEOTIDE SEQUENCE</scope>
    <source>
        <strain evidence="7">BSSL-BM10</strain>
    </source>
</reference>
<sequence>MEQLTKVDRRQDPNFAVRTALGVGLAVVLAEPMGVSVPMLPAAFALALLSGQRGAFDLKRAALPLIIPVLAWIISWLAAATVGEPLLFTAMFIAFSALGLALMVFRGSLGGVIVILIPAVLSIAAVTSDQMLIAMRDSMAMSGAMLAVIIIVLNLIFPPRTTHIHVPLTDPHQTDRPLLDLALRTAIFAPVLLYCYATADTNLIIMPVMVAYVLGQTDHTMRRREAVARISATLIGAAVAIVVLLAYRFMPHWPMLVAAMTLMTLYFTARMFDGARSAVTYQFACSVTAIIVMSSFTNRDAFEVIIQRVVLSTTAAVIAICLLALLETLFLAPRRKAVPAA</sequence>
<feature type="transmembrane region" description="Helical" evidence="5">
    <location>
        <begin position="226"/>
        <end position="247"/>
    </location>
</feature>
<evidence type="ECO:0000256" key="4">
    <source>
        <dbReference type="ARBA" id="ARBA00023136"/>
    </source>
</evidence>
<accession>A0A942E3W7</accession>
<feature type="transmembrane region" description="Helical" evidence="5">
    <location>
        <begin position="111"/>
        <end position="127"/>
    </location>
</feature>
<proteinExistence type="predicted"/>
<dbReference type="RefSeq" id="WP_212657338.1">
    <property type="nucleotide sequence ID" value="NZ_JAGXTP010000001.1"/>
</dbReference>
<feature type="transmembrane region" description="Helical" evidence="5">
    <location>
        <begin position="61"/>
        <end position="79"/>
    </location>
</feature>
<evidence type="ECO:0000256" key="3">
    <source>
        <dbReference type="ARBA" id="ARBA00022989"/>
    </source>
</evidence>
<dbReference type="InterPro" id="IPR049453">
    <property type="entry name" value="Memb_transporter_dom"/>
</dbReference>
<evidence type="ECO:0000313" key="8">
    <source>
        <dbReference type="Proteomes" id="UP000678281"/>
    </source>
</evidence>
<keyword evidence="8" id="KW-1185">Reference proteome</keyword>
<dbReference type="Pfam" id="PF13515">
    <property type="entry name" value="FUSC_2"/>
    <property type="match status" value="1"/>
</dbReference>
<evidence type="ECO:0000256" key="1">
    <source>
        <dbReference type="ARBA" id="ARBA00004141"/>
    </source>
</evidence>
<comment type="subcellular location">
    <subcellularLocation>
        <location evidence="1">Membrane</location>
        <topology evidence="1">Multi-pass membrane protein</topology>
    </subcellularLocation>
</comment>
<keyword evidence="2 5" id="KW-0812">Transmembrane</keyword>
<feature type="domain" description="Integral membrane bound transporter" evidence="6">
    <location>
        <begin position="194"/>
        <end position="321"/>
    </location>
</feature>
<name>A0A942E3W7_9HYPH</name>
<evidence type="ECO:0000256" key="2">
    <source>
        <dbReference type="ARBA" id="ARBA00022692"/>
    </source>
</evidence>